<name>A0A120I2T2_HHV2</name>
<dbReference type="EMBL" id="KU310668">
    <property type="protein sequence ID" value="AMB66396.1"/>
    <property type="molecule type" value="Genomic_DNA"/>
</dbReference>
<protein>
    <submittedName>
        <fullName evidence="2">Neurovirulence protein ICP34.5</fullName>
    </submittedName>
</protein>
<evidence type="ECO:0000313" key="2">
    <source>
        <dbReference type="EMBL" id="AMB66396.1"/>
    </source>
</evidence>
<gene>
    <name evidence="2" type="primary">RL1</name>
</gene>
<proteinExistence type="predicted"/>
<sequence>SVVVRSRRARWGGRGRCGPRSLRGGGGGQAAAGAACGASGAFPPPSLGGLFAHSASSLPA</sequence>
<accession>A0A120I2T2</accession>
<reference evidence="2" key="1">
    <citation type="journal article" date="2016" name="JCI Insight">
        <title>HSV-2 DeltagD elicits FcgammaR-effector antibodies that protect against clinical isolates.</title>
        <authorList>
            <person name="Petro C.D."/>
            <person name="Weinrick B."/>
            <person name="Khajoueinejad N."/>
            <person name="Burn C."/>
            <person name="Sellers R."/>
            <person name="Jacobs W.R.Jr."/>
            <person name="Herold B.C."/>
        </authorList>
    </citation>
    <scope>NUCLEOTIDE SEQUENCE</scope>
    <source>
        <strain evidence="2">G</strain>
    </source>
</reference>
<organismHost>
    <name type="scientific">Homo sapiens</name>
    <name type="common">Human</name>
    <dbReference type="NCBI Taxonomy" id="9606"/>
</organismHost>
<feature type="compositionally biased region" description="Basic residues" evidence="1">
    <location>
        <begin position="1"/>
        <end position="13"/>
    </location>
</feature>
<organism evidence="2">
    <name type="scientific">Human herpesvirus 2</name>
    <name type="common">HHV-2</name>
    <name type="synonym">Human herpes simplex virus 2</name>
    <dbReference type="NCBI Taxonomy" id="10310"/>
    <lineage>
        <taxon>Viruses</taxon>
        <taxon>Duplodnaviria</taxon>
        <taxon>Heunggongvirae</taxon>
        <taxon>Peploviricota</taxon>
        <taxon>Herviviricetes</taxon>
        <taxon>Herpesvirales</taxon>
        <taxon>Orthoherpesviridae</taxon>
        <taxon>Alphaherpesvirinae</taxon>
        <taxon>Simplexvirus</taxon>
        <taxon>Simplexvirus humanalpha2</taxon>
    </lineage>
</organism>
<evidence type="ECO:0000256" key="1">
    <source>
        <dbReference type="SAM" id="MobiDB-lite"/>
    </source>
</evidence>
<feature type="region of interest" description="Disordered" evidence="1">
    <location>
        <begin position="1"/>
        <end position="35"/>
    </location>
</feature>
<feature type="non-terminal residue" evidence="2">
    <location>
        <position position="1"/>
    </location>
</feature>